<dbReference type="EMBL" id="JAGQDG010000007">
    <property type="protein sequence ID" value="MBQ0937219.1"/>
    <property type="molecule type" value="Genomic_DNA"/>
</dbReference>
<evidence type="ECO:0000313" key="3">
    <source>
        <dbReference type="Proteomes" id="UP000672097"/>
    </source>
</evidence>
<organism evidence="2 3">
    <name type="scientific">Ideonella paludis</name>
    <dbReference type="NCBI Taxonomy" id="1233411"/>
    <lineage>
        <taxon>Bacteria</taxon>
        <taxon>Pseudomonadati</taxon>
        <taxon>Pseudomonadota</taxon>
        <taxon>Betaproteobacteria</taxon>
        <taxon>Burkholderiales</taxon>
        <taxon>Sphaerotilaceae</taxon>
        <taxon>Ideonella</taxon>
    </lineage>
</organism>
<reference evidence="2 3" key="1">
    <citation type="submission" date="2021-04" db="EMBL/GenBank/DDBJ databases">
        <title>The genome sequence of type strain Ideonella paludis KCTC 32238.</title>
        <authorList>
            <person name="Liu Y."/>
        </authorList>
    </citation>
    <scope>NUCLEOTIDE SEQUENCE [LARGE SCALE GENOMIC DNA]</scope>
    <source>
        <strain evidence="2 3">KCTC 32238</strain>
    </source>
</reference>
<gene>
    <name evidence="2" type="ORF">KAK11_17975</name>
</gene>
<accession>A0ABS5E1P6</accession>
<protein>
    <submittedName>
        <fullName evidence="2">Uncharacterized protein</fullName>
    </submittedName>
</protein>
<sequence length="183" mass="19282">MSALIGAGWLLADPRSSSTLPGDAAAALQAGGSAQGPAAPQAAPETTSPVSKLPWSAASPSSAQAQIGHVPAALEMPFLQASLSALQGNGADLAAPMRSRHVVQVTDVRTAEELRRWGHKQGFTMSSDRFYLHGGIEAQMLYFDRTMVPDALRIQLDGLAILQALTGMDTAEYGTWVGEINRR</sequence>
<evidence type="ECO:0000256" key="1">
    <source>
        <dbReference type="SAM" id="MobiDB-lite"/>
    </source>
</evidence>
<dbReference type="Proteomes" id="UP000672097">
    <property type="component" value="Unassembled WGS sequence"/>
</dbReference>
<evidence type="ECO:0000313" key="2">
    <source>
        <dbReference type="EMBL" id="MBQ0937219.1"/>
    </source>
</evidence>
<proteinExistence type="predicted"/>
<feature type="compositionally biased region" description="Low complexity" evidence="1">
    <location>
        <begin position="24"/>
        <end position="44"/>
    </location>
</feature>
<feature type="region of interest" description="Disordered" evidence="1">
    <location>
        <begin position="20"/>
        <end position="57"/>
    </location>
</feature>
<keyword evidence="3" id="KW-1185">Reference proteome</keyword>
<comment type="caution">
    <text evidence="2">The sequence shown here is derived from an EMBL/GenBank/DDBJ whole genome shotgun (WGS) entry which is preliminary data.</text>
</comment>
<name>A0ABS5E1P6_9BURK</name>
<dbReference type="RefSeq" id="WP_210810689.1">
    <property type="nucleotide sequence ID" value="NZ_JAGQDG010000007.1"/>
</dbReference>